<dbReference type="SUPFAM" id="SSF53163">
    <property type="entry name" value="HybD-like"/>
    <property type="match status" value="1"/>
</dbReference>
<evidence type="ECO:0000313" key="1">
    <source>
        <dbReference type="EMBL" id="WML92067.1"/>
    </source>
</evidence>
<keyword evidence="1" id="KW-0645">Protease</keyword>
<keyword evidence="1" id="KW-0378">Hydrolase</keyword>
<reference evidence="1 2" key="1">
    <citation type="submission" date="2023-08" db="EMBL/GenBank/DDBJ databases">
        <title>New molecular markers tilS and rpoB for phylogenetic and monitoring studies of the genus Thiothrix biodiversity.</title>
        <authorList>
            <person name="Ravin N.V."/>
            <person name="Smolyakov D."/>
            <person name="Markov N.D."/>
            <person name="Beletsky A.V."/>
            <person name="Mardanov A.V."/>
            <person name="Rudenko T.S."/>
            <person name="Grabovich M.Y."/>
        </authorList>
    </citation>
    <scope>NUCLEOTIDE SEQUENCE [LARGE SCALE GENOMIC DNA]</scope>
    <source>
        <strain evidence="1 2">MK1</strain>
    </source>
</reference>
<keyword evidence="2" id="KW-1185">Reference proteome</keyword>
<dbReference type="Gene3D" id="3.40.50.1450">
    <property type="entry name" value="HybD-like"/>
    <property type="match status" value="1"/>
</dbReference>
<dbReference type="Proteomes" id="UP001236657">
    <property type="component" value="Chromosome"/>
</dbReference>
<gene>
    <name evidence="1" type="ORF">RCF98_06915</name>
</gene>
<dbReference type="EMBL" id="CP133218">
    <property type="protein sequence ID" value="WML92067.1"/>
    <property type="molecule type" value="Genomic_DNA"/>
</dbReference>
<dbReference type="RefSeq" id="WP_308897088.1">
    <property type="nucleotide sequence ID" value="NZ_CP133218.1"/>
</dbReference>
<dbReference type="NCBIfam" id="TIGR00072">
    <property type="entry name" value="hydrog_prot"/>
    <property type="match status" value="1"/>
</dbReference>
<name>A0ABY9MTT5_9GAMM</name>
<dbReference type="Pfam" id="PF01750">
    <property type="entry name" value="HycI"/>
    <property type="match status" value="1"/>
</dbReference>
<dbReference type="CDD" id="cd00518">
    <property type="entry name" value="H2MP"/>
    <property type="match status" value="1"/>
</dbReference>
<evidence type="ECO:0000313" key="2">
    <source>
        <dbReference type="Proteomes" id="UP001236657"/>
    </source>
</evidence>
<dbReference type="GO" id="GO:0008233">
    <property type="term" value="F:peptidase activity"/>
    <property type="evidence" value="ECO:0007669"/>
    <property type="project" value="UniProtKB-KW"/>
</dbReference>
<dbReference type="InterPro" id="IPR000671">
    <property type="entry name" value="Peptidase_A31"/>
</dbReference>
<dbReference type="GO" id="GO:0006508">
    <property type="term" value="P:proteolysis"/>
    <property type="evidence" value="ECO:0007669"/>
    <property type="project" value="UniProtKB-KW"/>
</dbReference>
<protein>
    <submittedName>
        <fullName evidence="1">Hydrogenase maturation protease</fullName>
    </submittedName>
</protein>
<sequence>MITAIIGIGSPFGEDQAGWDAVDALAGEAWVQARLAAGTLVLEKLDRPGMALLDHLRGHAHVILIDAVLSAEHCPGTWLALPREELALLAFPASSHGIGVAEALAMGETLGMLPEKLEIWGIVVPELC</sequence>
<proteinExistence type="predicted"/>
<dbReference type="InterPro" id="IPR023430">
    <property type="entry name" value="Pept_HybD-like_dom_sf"/>
</dbReference>
<accession>A0ABY9MTT5</accession>
<organism evidence="1 2">
    <name type="scientific">Thiothrix lacustris</name>
    <dbReference type="NCBI Taxonomy" id="525917"/>
    <lineage>
        <taxon>Bacteria</taxon>
        <taxon>Pseudomonadati</taxon>
        <taxon>Pseudomonadota</taxon>
        <taxon>Gammaproteobacteria</taxon>
        <taxon>Thiotrichales</taxon>
        <taxon>Thiotrichaceae</taxon>
        <taxon>Thiothrix</taxon>
    </lineage>
</organism>